<proteinExistence type="predicted"/>
<dbReference type="InterPro" id="IPR052563">
    <property type="entry name" value="FliK"/>
</dbReference>
<feature type="compositionally biased region" description="Basic and acidic residues" evidence="1">
    <location>
        <begin position="426"/>
        <end position="441"/>
    </location>
</feature>
<feature type="compositionally biased region" description="Polar residues" evidence="1">
    <location>
        <begin position="56"/>
        <end position="71"/>
    </location>
</feature>
<comment type="caution">
    <text evidence="3">The sequence shown here is derived from an EMBL/GenBank/DDBJ whole genome shotgun (WGS) entry which is preliminary data.</text>
</comment>
<evidence type="ECO:0000259" key="2">
    <source>
        <dbReference type="Pfam" id="PF02120"/>
    </source>
</evidence>
<accession>A0A4Q9RCT9</accession>
<feature type="compositionally biased region" description="Basic and acidic residues" evidence="1">
    <location>
        <begin position="45"/>
        <end position="55"/>
    </location>
</feature>
<keyword evidence="3" id="KW-0966">Cell projection</keyword>
<dbReference type="CDD" id="cd17470">
    <property type="entry name" value="T3SS_Flik_C"/>
    <property type="match status" value="1"/>
</dbReference>
<dbReference type="PANTHER" id="PTHR37533">
    <property type="entry name" value="FLAGELLAR HOOK-LENGTH CONTROL PROTEIN"/>
    <property type="match status" value="1"/>
</dbReference>
<feature type="region of interest" description="Disordered" evidence="1">
    <location>
        <begin position="225"/>
        <end position="279"/>
    </location>
</feature>
<keyword evidence="3" id="KW-0282">Flagellum</keyword>
<sequence length="441" mass="46847">MAPPCKAAVAPRIGLDLAYHSGNRSPPDGMTMAVSADLLLNTRSTETRSSDRATSMDKSASQDSTRFSQVYAQERQARSDVSQERPARQAERQEKTTAANDKPSSVAESGKDLPEADVPLATPETTVNPLAFLGLPLAVDIPVEETAELPLSGLGTKLLEEIVDEPEAQAGEALLGERPRSDEEANRLLDGPEPDVLPVAPLAEVVVAPVVVAAVQPQVNVAVDEGEVEAEPEEAPELPLASLAGKSERNQDGLASTQRVDEAPAGQENQSQERPQTATTYAAVQEVVSGRAAPIQVPGQPVAIQQAGSIDAVVDRVMWLSSQNLKSAEIQLDPAELGRLEVRIDMNKEQAQVTFLSAHAGVRDTLEGQLPRLREMFAQQGMNLLEANVSDQSQARDQQQESGGTRTAGAGSAAEDEQLLGVSEISSDRTGGDRGLVDYYA</sequence>
<dbReference type="PANTHER" id="PTHR37533:SF2">
    <property type="entry name" value="FLAGELLAR HOOK-LENGTH CONTROL PROTEIN"/>
    <property type="match status" value="1"/>
</dbReference>
<protein>
    <submittedName>
        <fullName evidence="3">Flagellar hook-length control protein FliK</fullName>
    </submittedName>
</protein>
<reference evidence="3 4" key="1">
    <citation type="submission" date="2018-06" db="EMBL/GenBank/DDBJ databases">
        <title>Three novel Pseudomonas species isolated from symptomatic oak.</title>
        <authorList>
            <person name="Bueno-Gonzalez V."/>
            <person name="Brady C."/>
        </authorList>
    </citation>
    <scope>NUCLEOTIDE SEQUENCE [LARGE SCALE GENOMIC DNA]</scope>
    <source>
        <strain evidence="3 4">P17C</strain>
    </source>
</reference>
<dbReference type="EMBL" id="QJUP01000006">
    <property type="protein sequence ID" value="TBU98159.1"/>
    <property type="molecule type" value="Genomic_DNA"/>
</dbReference>
<dbReference type="Pfam" id="PF02120">
    <property type="entry name" value="Flg_hook"/>
    <property type="match status" value="1"/>
</dbReference>
<feature type="compositionally biased region" description="Acidic residues" evidence="1">
    <location>
        <begin position="225"/>
        <end position="236"/>
    </location>
</feature>
<feature type="region of interest" description="Disordered" evidence="1">
    <location>
        <begin position="389"/>
        <end position="441"/>
    </location>
</feature>
<feature type="compositionally biased region" description="Basic and acidic residues" evidence="1">
    <location>
        <begin position="175"/>
        <end position="187"/>
    </location>
</feature>
<dbReference type="AlphaFoldDB" id="A0A4Q9RCT9"/>
<feature type="domain" description="Flagellar hook-length control protein-like C-terminal" evidence="2">
    <location>
        <begin position="315"/>
        <end position="396"/>
    </location>
</feature>
<dbReference type="InterPro" id="IPR021136">
    <property type="entry name" value="Flagellar_hook_control-like_C"/>
</dbReference>
<feature type="region of interest" description="Disordered" evidence="1">
    <location>
        <begin position="171"/>
        <end position="194"/>
    </location>
</feature>
<gene>
    <name evidence="3" type="ORF">DNJ96_06960</name>
</gene>
<dbReference type="InterPro" id="IPR038610">
    <property type="entry name" value="FliK-like_C_sf"/>
</dbReference>
<keyword evidence="4" id="KW-1185">Reference proteome</keyword>
<organism evidence="3 4">
    <name type="scientific">Stutzerimonas kirkiae</name>
    <dbReference type="NCBI Taxonomy" id="2211392"/>
    <lineage>
        <taxon>Bacteria</taxon>
        <taxon>Pseudomonadati</taxon>
        <taxon>Pseudomonadota</taxon>
        <taxon>Gammaproteobacteria</taxon>
        <taxon>Pseudomonadales</taxon>
        <taxon>Pseudomonadaceae</taxon>
        <taxon>Stutzerimonas</taxon>
    </lineage>
</organism>
<dbReference type="Gene3D" id="3.30.750.140">
    <property type="match status" value="1"/>
</dbReference>
<keyword evidence="3" id="KW-0969">Cilium</keyword>
<evidence type="ECO:0000256" key="1">
    <source>
        <dbReference type="SAM" id="MobiDB-lite"/>
    </source>
</evidence>
<feature type="compositionally biased region" description="Basic and acidic residues" evidence="1">
    <location>
        <begin position="75"/>
        <end position="95"/>
    </location>
</feature>
<dbReference type="Proteomes" id="UP000292639">
    <property type="component" value="Unassembled WGS sequence"/>
</dbReference>
<feature type="compositionally biased region" description="Polar residues" evidence="1">
    <location>
        <begin position="389"/>
        <end position="401"/>
    </location>
</feature>
<evidence type="ECO:0000313" key="4">
    <source>
        <dbReference type="Proteomes" id="UP000292639"/>
    </source>
</evidence>
<evidence type="ECO:0000313" key="3">
    <source>
        <dbReference type="EMBL" id="TBU98159.1"/>
    </source>
</evidence>
<feature type="compositionally biased region" description="Polar residues" evidence="1">
    <location>
        <begin position="267"/>
        <end position="279"/>
    </location>
</feature>
<name>A0A4Q9RCT9_9GAMM</name>
<feature type="compositionally biased region" description="Low complexity" evidence="1">
    <location>
        <begin position="402"/>
        <end position="413"/>
    </location>
</feature>
<feature type="compositionally biased region" description="Polar residues" evidence="1">
    <location>
        <begin position="96"/>
        <end position="107"/>
    </location>
</feature>
<feature type="region of interest" description="Disordered" evidence="1">
    <location>
        <begin position="19"/>
        <end position="122"/>
    </location>
</feature>